<name>A0ABP8ANV7_9ACTN</name>
<keyword evidence="2" id="KW-1185">Reference proteome</keyword>
<accession>A0ABP8ANV7</accession>
<dbReference type="Proteomes" id="UP001501251">
    <property type="component" value="Unassembled WGS sequence"/>
</dbReference>
<sequence length="97" mass="10869">MTCKYCKWGNMAWEIANGWDSCSVCHLLYEVMGINPADFPPRAPYSYDEICTCAVCARGFMANPCIRCGLEAGSELLKRGMTTCLNCQIAELQEREN</sequence>
<comment type="caution">
    <text evidence="1">The sequence shown here is derived from an EMBL/GenBank/DDBJ whole genome shotgun (WGS) entry which is preliminary data.</text>
</comment>
<evidence type="ECO:0000313" key="2">
    <source>
        <dbReference type="Proteomes" id="UP001501251"/>
    </source>
</evidence>
<protein>
    <submittedName>
        <fullName evidence="1">Uncharacterized protein</fullName>
    </submittedName>
</protein>
<reference evidence="2" key="1">
    <citation type="journal article" date="2019" name="Int. J. Syst. Evol. Microbiol.">
        <title>The Global Catalogue of Microorganisms (GCM) 10K type strain sequencing project: providing services to taxonomists for standard genome sequencing and annotation.</title>
        <authorList>
            <consortium name="The Broad Institute Genomics Platform"/>
            <consortium name="The Broad Institute Genome Sequencing Center for Infectious Disease"/>
            <person name="Wu L."/>
            <person name="Ma J."/>
        </authorList>
    </citation>
    <scope>NUCLEOTIDE SEQUENCE [LARGE SCALE GENOMIC DNA]</scope>
    <source>
        <strain evidence="2">JCM 17388</strain>
    </source>
</reference>
<organism evidence="1 2">
    <name type="scientific">Streptosporangium oxazolinicum</name>
    <dbReference type="NCBI Taxonomy" id="909287"/>
    <lineage>
        <taxon>Bacteria</taxon>
        <taxon>Bacillati</taxon>
        <taxon>Actinomycetota</taxon>
        <taxon>Actinomycetes</taxon>
        <taxon>Streptosporangiales</taxon>
        <taxon>Streptosporangiaceae</taxon>
        <taxon>Streptosporangium</taxon>
    </lineage>
</organism>
<proteinExistence type="predicted"/>
<gene>
    <name evidence="1" type="ORF">GCM10022252_19950</name>
</gene>
<dbReference type="EMBL" id="BAABAQ010000003">
    <property type="protein sequence ID" value="GAA4187060.1"/>
    <property type="molecule type" value="Genomic_DNA"/>
</dbReference>
<evidence type="ECO:0000313" key="1">
    <source>
        <dbReference type="EMBL" id="GAA4187060.1"/>
    </source>
</evidence>